<reference evidence="1 2" key="1">
    <citation type="submission" date="2018-09" db="EMBL/GenBank/DDBJ databases">
        <title>YIM PH21274 draft genome.</title>
        <authorList>
            <person name="Miao C."/>
        </authorList>
    </citation>
    <scope>NUCLEOTIDE SEQUENCE [LARGE SCALE GENOMIC DNA]</scope>
    <source>
        <strain evidence="1 2">YIM PH 21724</strain>
    </source>
</reference>
<evidence type="ECO:0000313" key="1">
    <source>
        <dbReference type="EMBL" id="RJO78958.1"/>
    </source>
</evidence>
<accession>A0A3A4K2P4</accession>
<proteinExistence type="predicted"/>
<dbReference type="RefSeq" id="WP_120038030.1">
    <property type="nucleotide sequence ID" value="NZ_QZFU01000011.1"/>
</dbReference>
<name>A0A3A4K2P4_9NOCA</name>
<comment type="caution">
    <text evidence="1">The sequence shown here is derived from an EMBL/GenBank/DDBJ whole genome shotgun (WGS) entry which is preliminary data.</text>
</comment>
<dbReference type="OrthoDB" id="3539120at2"/>
<dbReference type="AlphaFoldDB" id="A0A3A4K2P4"/>
<gene>
    <name evidence="1" type="ORF">D5S18_03735</name>
</gene>
<organism evidence="1 2">
    <name type="scientific">Nocardia panacis</name>
    <dbReference type="NCBI Taxonomy" id="2340916"/>
    <lineage>
        <taxon>Bacteria</taxon>
        <taxon>Bacillati</taxon>
        <taxon>Actinomycetota</taxon>
        <taxon>Actinomycetes</taxon>
        <taxon>Mycobacteriales</taxon>
        <taxon>Nocardiaceae</taxon>
        <taxon>Nocardia</taxon>
    </lineage>
</organism>
<evidence type="ECO:0000313" key="2">
    <source>
        <dbReference type="Proteomes" id="UP000266677"/>
    </source>
</evidence>
<dbReference type="Proteomes" id="UP000266677">
    <property type="component" value="Unassembled WGS sequence"/>
</dbReference>
<protein>
    <submittedName>
        <fullName evidence="1">Uncharacterized protein</fullName>
    </submittedName>
</protein>
<dbReference type="EMBL" id="QZFU01000011">
    <property type="protein sequence ID" value="RJO78958.1"/>
    <property type="molecule type" value="Genomic_DNA"/>
</dbReference>
<keyword evidence="2" id="KW-1185">Reference proteome</keyword>
<sequence length="239" mass="24337">MTTFRLREVASVVGGSLESKQAPAAHADLVDRLVAQISPAVLGGDLALIAYAVPDDCPHKTVATYLNLVTGGLAHSVAITGQGVGSPFTALRVARSYGRTGRSSKSVLAIVESAAPLSSDRSAPVEYDSGVLLVFDAGIGSKGVDGVHSLEQPGDLAALLAGLIPGDGSLLLVLGPTAEPGVLPEDVTDVHRVAAGSHCTSVWLALAQNYAQWAAAYSVIALSDTDPLTGVGHLAVLRD</sequence>